<dbReference type="Pfam" id="PF00072">
    <property type="entry name" value="Response_reg"/>
    <property type="match status" value="1"/>
</dbReference>
<evidence type="ECO:0000256" key="2">
    <source>
        <dbReference type="ARBA" id="ARBA00011135"/>
    </source>
</evidence>
<name>A0A0T5NRB3_9RHOB</name>
<keyword evidence="4" id="KW-0547">Nucleotide-binding</keyword>
<evidence type="ECO:0000256" key="3">
    <source>
        <dbReference type="ARBA" id="ARBA00015308"/>
    </source>
</evidence>
<dbReference type="RefSeq" id="WP_057795139.1">
    <property type="nucleotide sequence ID" value="NZ_LAXJ01000019.1"/>
</dbReference>
<sequence>MSRPAAAPAPGGPAEKARDDYGENLQFASVLVIDDEPGMRNFLTKILEPRVKRVEQARSAEQAAEILDLAHFDLVILDNVMPGKTGLDWLSEQRRVGLFADTIMITAYADLDTAIRALRTGVADFVLKPFRANQILNAVARALDRKYLRRENFLLKHELSEGGQAARGRLLGNSPAIQRVRDVLAKLAPTPASVLFTGASGTGKEIAARTLHAMSDRAGEPFVAVNCAAVSPDHIAEELFGVVEGRDRTRDGLFLHADGGTLFLDEVAQLPEQVQAGLLRVLEDRRIRPLGAEREIPLNLRFFFATNADLQAEVDAGRFRADLYHRINVVNVDMPPLADRSEDIVELAALFMSEFSRALALPALDLNEEILLKLSRYDWPGNVRELRNLIERSVILGQFPEEFAGHGTVTGQEAIETLALVEQRHIMSVLDACDGNRAEAARRLGVSRKTVDRKCAAWDI</sequence>
<dbReference type="InterPro" id="IPR025944">
    <property type="entry name" value="Sigma_54_int_dom_CS"/>
</dbReference>
<comment type="function">
    <text evidence="1">Required for activation of most nif operons, which are directly involved in nitrogen fixation.</text>
</comment>
<protein>
    <recommendedName>
        <fullName evidence="3">Nif-specific regulatory protein</fullName>
    </recommendedName>
</protein>
<dbReference type="FunFam" id="3.40.50.300:FF:000006">
    <property type="entry name" value="DNA-binding transcriptional regulator NtrC"/>
    <property type="match status" value="1"/>
</dbReference>
<evidence type="ECO:0000256" key="9">
    <source>
        <dbReference type="ARBA" id="ARBA00023159"/>
    </source>
</evidence>
<dbReference type="Pfam" id="PF00158">
    <property type="entry name" value="Sigma54_activat"/>
    <property type="match status" value="1"/>
</dbReference>
<dbReference type="GO" id="GO:0000160">
    <property type="term" value="P:phosphorelay signal transduction system"/>
    <property type="evidence" value="ECO:0007669"/>
    <property type="project" value="UniProtKB-KW"/>
</dbReference>
<feature type="domain" description="Sigma-54 factor interaction" evidence="12">
    <location>
        <begin position="170"/>
        <end position="395"/>
    </location>
</feature>
<dbReference type="SUPFAM" id="SSF52172">
    <property type="entry name" value="CheY-like"/>
    <property type="match status" value="1"/>
</dbReference>
<evidence type="ECO:0000256" key="1">
    <source>
        <dbReference type="ARBA" id="ARBA00002167"/>
    </source>
</evidence>
<keyword evidence="5" id="KW-0067">ATP-binding</keyword>
<dbReference type="PANTHER" id="PTHR32071">
    <property type="entry name" value="TRANSCRIPTIONAL REGULATORY PROTEIN"/>
    <property type="match status" value="1"/>
</dbReference>
<keyword evidence="6" id="KW-0902">Two-component regulatory system</keyword>
<dbReference type="Gene3D" id="1.10.10.60">
    <property type="entry name" value="Homeodomain-like"/>
    <property type="match status" value="1"/>
</dbReference>
<dbReference type="EMBL" id="LAXJ01000019">
    <property type="protein sequence ID" value="KRS11460.1"/>
    <property type="molecule type" value="Genomic_DNA"/>
</dbReference>
<dbReference type="Pfam" id="PF25601">
    <property type="entry name" value="AAA_lid_14"/>
    <property type="match status" value="1"/>
</dbReference>
<accession>A0A0T5NRB3</accession>
<keyword evidence="7" id="KW-0805">Transcription regulation</keyword>
<dbReference type="SUPFAM" id="SSF52540">
    <property type="entry name" value="P-loop containing nucleoside triphosphate hydrolases"/>
    <property type="match status" value="1"/>
</dbReference>
<dbReference type="InterPro" id="IPR002078">
    <property type="entry name" value="Sigma_54_int"/>
</dbReference>
<dbReference type="Gene3D" id="3.40.50.2300">
    <property type="match status" value="1"/>
</dbReference>
<dbReference type="InterPro" id="IPR058031">
    <property type="entry name" value="AAA_lid_NorR"/>
</dbReference>
<dbReference type="InterPro" id="IPR002197">
    <property type="entry name" value="HTH_Fis"/>
</dbReference>
<dbReference type="InterPro" id="IPR025943">
    <property type="entry name" value="Sigma_54_int_dom_ATP-bd_2"/>
</dbReference>
<evidence type="ECO:0000313" key="15">
    <source>
        <dbReference type="Proteomes" id="UP000051295"/>
    </source>
</evidence>
<dbReference type="PROSITE" id="PS00676">
    <property type="entry name" value="SIGMA54_INTERACT_2"/>
    <property type="match status" value="1"/>
</dbReference>
<evidence type="ECO:0000256" key="6">
    <source>
        <dbReference type="ARBA" id="ARBA00023012"/>
    </source>
</evidence>
<dbReference type="InterPro" id="IPR003593">
    <property type="entry name" value="AAA+_ATPase"/>
</dbReference>
<dbReference type="GO" id="GO:0006355">
    <property type="term" value="P:regulation of DNA-templated transcription"/>
    <property type="evidence" value="ECO:0007669"/>
    <property type="project" value="InterPro"/>
</dbReference>
<comment type="caution">
    <text evidence="14">The sequence shown here is derived from an EMBL/GenBank/DDBJ whole genome shotgun (WGS) entry which is preliminary data.</text>
</comment>
<keyword evidence="8" id="KW-0238">DNA-binding</keyword>
<dbReference type="SMART" id="SM00382">
    <property type="entry name" value="AAA"/>
    <property type="match status" value="1"/>
</dbReference>
<dbReference type="InterPro" id="IPR009057">
    <property type="entry name" value="Homeodomain-like_sf"/>
</dbReference>
<dbReference type="PANTHER" id="PTHR32071:SF91">
    <property type="entry name" value="TUNGSTATE-RESPONSIVE TWO COMPONENT SIGMA54-DEPENDENT SIGNAL TRANSDUCTION SYSTEM RESPONSE REGULATOR FIS FAMILY"/>
    <property type="match status" value="1"/>
</dbReference>
<evidence type="ECO:0000256" key="5">
    <source>
        <dbReference type="ARBA" id="ARBA00022840"/>
    </source>
</evidence>
<evidence type="ECO:0000256" key="8">
    <source>
        <dbReference type="ARBA" id="ARBA00023125"/>
    </source>
</evidence>
<evidence type="ECO:0000256" key="10">
    <source>
        <dbReference type="ARBA" id="ARBA00023163"/>
    </source>
</evidence>
<keyword evidence="9" id="KW-0010">Activator</keyword>
<dbReference type="GO" id="GO:0043565">
    <property type="term" value="F:sequence-specific DNA binding"/>
    <property type="evidence" value="ECO:0007669"/>
    <property type="project" value="InterPro"/>
</dbReference>
<evidence type="ECO:0000256" key="7">
    <source>
        <dbReference type="ARBA" id="ARBA00023015"/>
    </source>
</evidence>
<evidence type="ECO:0000256" key="11">
    <source>
        <dbReference type="PROSITE-ProRule" id="PRU00169"/>
    </source>
</evidence>
<dbReference type="OrthoDB" id="9805953at2"/>
<dbReference type="SUPFAM" id="SSF46689">
    <property type="entry name" value="Homeodomain-like"/>
    <property type="match status" value="1"/>
</dbReference>
<proteinExistence type="predicted"/>
<dbReference type="AlphaFoldDB" id="A0A0T5NRB3"/>
<dbReference type="CDD" id="cd00156">
    <property type="entry name" value="REC"/>
    <property type="match status" value="1"/>
</dbReference>
<dbReference type="Gene3D" id="1.10.8.60">
    <property type="match status" value="1"/>
</dbReference>
<dbReference type="InterPro" id="IPR001789">
    <property type="entry name" value="Sig_transdc_resp-reg_receiver"/>
</dbReference>
<keyword evidence="10" id="KW-0804">Transcription</keyword>
<keyword evidence="15" id="KW-1185">Reference proteome</keyword>
<reference evidence="14 15" key="1">
    <citation type="submission" date="2015-04" db="EMBL/GenBank/DDBJ databases">
        <title>The draft genome sequence of Roseovarius sp.R12b.</title>
        <authorList>
            <person name="Li G."/>
            <person name="Lai Q."/>
            <person name="Shao Z."/>
            <person name="Yan P."/>
        </authorList>
    </citation>
    <scope>NUCLEOTIDE SEQUENCE [LARGE SCALE GENOMIC DNA]</scope>
    <source>
        <strain evidence="14 15">R12B</strain>
    </source>
</reference>
<dbReference type="PROSITE" id="PS00688">
    <property type="entry name" value="SIGMA54_INTERACT_3"/>
    <property type="match status" value="1"/>
</dbReference>
<evidence type="ECO:0000313" key="14">
    <source>
        <dbReference type="EMBL" id="KRS11460.1"/>
    </source>
</evidence>
<organism evidence="14 15">
    <name type="scientific">Roseovarius atlanticus</name>
    <dbReference type="NCBI Taxonomy" id="1641875"/>
    <lineage>
        <taxon>Bacteria</taxon>
        <taxon>Pseudomonadati</taxon>
        <taxon>Pseudomonadota</taxon>
        <taxon>Alphaproteobacteria</taxon>
        <taxon>Rhodobacterales</taxon>
        <taxon>Roseobacteraceae</taxon>
        <taxon>Roseovarius</taxon>
    </lineage>
</organism>
<gene>
    <name evidence="14" type="ORF">XM53_16050</name>
</gene>
<evidence type="ECO:0000259" key="13">
    <source>
        <dbReference type="PROSITE" id="PS50110"/>
    </source>
</evidence>
<dbReference type="PROSITE" id="PS50110">
    <property type="entry name" value="RESPONSE_REGULATORY"/>
    <property type="match status" value="1"/>
</dbReference>
<evidence type="ECO:0000256" key="4">
    <source>
        <dbReference type="ARBA" id="ARBA00022741"/>
    </source>
</evidence>
<dbReference type="CDD" id="cd00009">
    <property type="entry name" value="AAA"/>
    <property type="match status" value="1"/>
</dbReference>
<dbReference type="SMART" id="SM00448">
    <property type="entry name" value="REC"/>
    <property type="match status" value="1"/>
</dbReference>
<dbReference type="PATRIC" id="fig|1641875.4.peg.1025"/>
<evidence type="ECO:0000259" key="12">
    <source>
        <dbReference type="PROSITE" id="PS50045"/>
    </source>
</evidence>
<dbReference type="PROSITE" id="PS50045">
    <property type="entry name" value="SIGMA54_INTERACT_4"/>
    <property type="match status" value="1"/>
</dbReference>
<dbReference type="Gene3D" id="3.40.50.300">
    <property type="entry name" value="P-loop containing nucleotide triphosphate hydrolases"/>
    <property type="match status" value="1"/>
</dbReference>
<dbReference type="STRING" id="1641875.XM53_16050"/>
<comment type="subunit">
    <text evidence="2">Interacts with sigma-54.</text>
</comment>
<feature type="modified residue" description="4-aspartylphosphate" evidence="11">
    <location>
        <position position="78"/>
    </location>
</feature>
<dbReference type="InterPro" id="IPR027417">
    <property type="entry name" value="P-loop_NTPase"/>
</dbReference>
<feature type="domain" description="Response regulatory" evidence="13">
    <location>
        <begin position="29"/>
        <end position="143"/>
    </location>
</feature>
<dbReference type="PRINTS" id="PR01590">
    <property type="entry name" value="HTHFIS"/>
</dbReference>
<dbReference type="Proteomes" id="UP000051295">
    <property type="component" value="Unassembled WGS sequence"/>
</dbReference>
<dbReference type="InterPro" id="IPR011006">
    <property type="entry name" value="CheY-like_superfamily"/>
</dbReference>
<dbReference type="Pfam" id="PF02954">
    <property type="entry name" value="HTH_8"/>
    <property type="match status" value="1"/>
</dbReference>
<keyword evidence="11" id="KW-0597">Phosphoprotein</keyword>
<dbReference type="GO" id="GO:0005524">
    <property type="term" value="F:ATP binding"/>
    <property type="evidence" value="ECO:0007669"/>
    <property type="project" value="UniProtKB-KW"/>
</dbReference>